<name>A0A445MRG5_9BACT</name>
<keyword evidence="10" id="KW-0028">Amino-acid biosynthesis</keyword>
<keyword evidence="9 10" id="KW-0170">Cobalt</keyword>
<keyword evidence="4 10" id="KW-0479">Metal-binding</keyword>
<dbReference type="GO" id="GO:0009423">
    <property type="term" value="P:chorismate biosynthetic process"/>
    <property type="evidence" value="ECO:0007669"/>
    <property type="project" value="UniProtKB-UniRule"/>
</dbReference>
<dbReference type="InterPro" id="IPR016037">
    <property type="entry name" value="DHQ_synth_AroB"/>
</dbReference>
<dbReference type="CDD" id="cd08195">
    <property type="entry name" value="DHQS"/>
    <property type="match status" value="1"/>
</dbReference>
<keyword evidence="7 10" id="KW-0520">NAD</keyword>
<feature type="binding site" evidence="10">
    <location>
        <position position="172"/>
    </location>
    <ligand>
        <name>Zn(2+)</name>
        <dbReference type="ChEBI" id="CHEBI:29105"/>
    </ligand>
</feature>
<dbReference type="EMBL" id="OJIN01000019">
    <property type="protein sequence ID" value="SPD72019.1"/>
    <property type="molecule type" value="Genomic_DNA"/>
</dbReference>
<comment type="catalytic activity">
    <reaction evidence="10">
        <text>7-phospho-2-dehydro-3-deoxy-D-arabino-heptonate = 3-dehydroquinate + phosphate</text>
        <dbReference type="Rhea" id="RHEA:21968"/>
        <dbReference type="ChEBI" id="CHEBI:32364"/>
        <dbReference type="ChEBI" id="CHEBI:43474"/>
        <dbReference type="ChEBI" id="CHEBI:58394"/>
        <dbReference type="EC" id="4.2.3.4"/>
    </reaction>
</comment>
<dbReference type="HAMAP" id="MF_00110">
    <property type="entry name" value="DHQ_synthase"/>
    <property type="match status" value="1"/>
</dbReference>
<comment type="cofactor">
    <cofactor evidence="1 10">
        <name>NAD(+)</name>
        <dbReference type="ChEBI" id="CHEBI:57540"/>
    </cofactor>
</comment>
<dbReference type="AlphaFoldDB" id="A0A445MRG5"/>
<comment type="subcellular location">
    <subcellularLocation>
        <location evidence="10">Cytoplasm</location>
    </subcellularLocation>
</comment>
<keyword evidence="10" id="KW-0963">Cytoplasm</keyword>
<dbReference type="PANTHER" id="PTHR43622:SF1">
    <property type="entry name" value="3-DEHYDROQUINATE SYNTHASE"/>
    <property type="match status" value="1"/>
</dbReference>
<dbReference type="Gene3D" id="3.40.50.1970">
    <property type="match status" value="1"/>
</dbReference>
<comment type="caution">
    <text evidence="10">Lacks conserved residue(s) required for the propagation of feature annotation.</text>
</comment>
<comment type="cofactor">
    <cofactor evidence="2">
        <name>Zn(2+)</name>
        <dbReference type="ChEBI" id="CHEBI:29105"/>
    </cofactor>
</comment>
<keyword evidence="8 10" id="KW-0456">Lyase</keyword>
<sequence length="342" mass="37772">MRTLDIKGVNGDSRILVGEKLERLGSYLPVQRPVVITDTTVEGLYGDKFPNCDLIKISTGEKIKNLDTVRYIYDQLVDHEADRSTFIVGIGGGIVCDIAGFVASTYMRGLRFGFVSSTLLAQVDASVGGKNGVNFHGYKNMIGTFNQPEFVICDMDLLKTLPKREVLCGLAEIAKHAFIGDASMCDYLERNFERALDLDEEAIGKLVYDSVVIKSGVVNMDEREKGERKKLNFGHTFGHAIEKTTDAFLHGEAISVGMVVASQLSVTKTLLLPSDFERIKELLVKLDLPTTLRADKDMMVDAIKKDKKRVGDDIDFVLLEGIGKAVIRKISVKELEEAVSDL</sequence>
<dbReference type="GO" id="GO:0046872">
    <property type="term" value="F:metal ion binding"/>
    <property type="evidence" value="ECO:0007669"/>
    <property type="project" value="UniProtKB-KW"/>
</dbReference>
<evidence type="ECO:0000256" key="2">
    <source>
        <dbReference type="ARBA" id="ARBA00001947"/>
    </source>
</evidence>
<evidence type="ECO:0000259" key="12">
    <source>
        <dbReference type="Pfam" id="PF01761"/>
    </source>
</evidence>
<feature type="domain" description="3-dehydroquinate synthase N-terminal" evidence="12">
    <location>
        <begin position="55"/>
        <end position="166"/>
    </location>
</feature>
<feature type="domain" description="3-dehydroquinate synthase C-terminal" evidence="13">
    <location>
        <begin position="169"/>
        <end position="308"/>
    </location>
</feature>
<dbReference type="NCBIfam" id="TIGR01357">
    <property type="entry name" value="aroB"/>
    <property type="match status" value="1"/>
</dbReference>
<dbReference type="GO" id="GO:0003856">
    <property type="term" value="F:3-dehydroquinate synthase activity"/>
    <property type="evidence" value="ECO:0007669"/>
    <property type="project" value="UniProtKB-UniRule"/>
</dbReference>
<reference evidence="14" key="1">
    <citation type="submission" date="2018-01" db="EMBL/GenBank/DDBJ databases">
        <authorList>
            <person name="Regsiter A."/>
            <person name="William W."/>
        </authorList>
    </citation>
    <scope>NUCLEOTIDE SEQUENCE</scope>
    <source>
        <strain evidence="14">TRIP AH-1</strain>
    </source>
</reference>
<dbReference type="GO" id="GO:0005737">
    <property type="term" value="C:cytoplasm"/>
    <property type="evidence" value="ECO:0007669"/>
    <property type="project" value="UniProtKB-SubCell"/>
</dbReference>
<evidence type="ECO:0000256" key="11">
    <source>
        <dbReference type="NCBIfam" id="TIGR01357"/>
    </source>
</evidence>
<evidence type="ECO:0000256" key="10">
    <source>
        <dbReference type="HAMAP-Rule" id="MF_00110"/>
    </source>
</evidence>
<dbReference type="Gene3D" id="1.20.1090.10">
    <property type="entry name" value="Dehydroquinate synthase-like - alpha domain"/>
    <property type="match status" value="1"/>
</dbReference>
<feature type="binding site" evidence="10">
    <location>
        <position position="235"/>
    </location>
    <ligand>
        <name>Zn(2+)</name>
        <dbReference type="ChEBI" id="CHEBI:29105"/>
    </ligand>
</feature>
<evidence type="ECO:0000256" key="4">
    <source>
        <dbReference type="ARBA" id="ARBA00022723"/>
    </source>
</evidence>
<gene>
    <name evidence="10 14" type="primary">aroB</name>
    <name evidence="14" type="ORF">PITCH_A1150054</name>
</gene>
<evidence type="ECO:0000256" key="9">
    <source>
        <dbReference type="ARBA" id="ARBA00023285"/>
    </source>
</evidence>
<evidence type="ECO:0000256" key="1">
    <source>
        <dbReference type="ARBA" id="ARBA00001911"/>
    </source>
</evidence>
<feature type="binding site" evidence="10">
    <location>
        <position position="250"/>
    </location>
    <ligand>
        <name>Zn(2+)</name>
        <dbReference type="ChEBI" id="CHEBI:29105"/>
    </ligand>
</feature>
<evidence type="ECO:0000313" key="14">
    <source>
        <dbReference type="EMBL" id="SPD72019.1"/>
    </source>
</evidence>
<organism evidence="14">
    <name type="scientific">uncultured Desulfobacterium sp</name>
    <dbReference type="NCBI Taxonomy" id="201089"/>
    <lineage>
        <taxon>Bacteria</taxon>
        <taxon>Pseudomonadati</taxon>
        <taxon>Thermodesulfobacteriota</taxon>
        <taxon>Desulfobacteria</taxon>
        <taxon>Desulfobacterales</taxon>
        <taxon>Desulfobacteriaceae</taxon>
        <taxon>Desulfobacterium</taxon>
        <taxon>environmental samples</taxon>
    </lineage>
</organism>
<dbReference type="GO" id="GO:0008652">
    <property type="term" value="P:amino acid biosynthetic process"/>
    <property type="evidence" value="ECO:0007669"/>
    <property type="project" value="UniProtKB-KW"/>
</dbReference>
<evidence type="ECO:0000256" key="8">
    <source>
        <dbReference type="ARBA" id="ARBA00023239"/>
    </source>
</evidence>
<feature type="binding site" evidence="10">
    <location>
        <position position="139"/>
    </location>
    <ligand>
        <name>NAD(+)</name>
        <dbReference type="ChEBI" id="CHEBI:57540"/>
    </ligand>
</feature>
<dbReference type="EC" id="4.2.3.4" evidence="10 11"/>
<dbReference type="PANTHER" id="PTHR43622">
    <property type="entry name" value="3-DEHYDROQUINATE SYNTHASE"/>
    <property type="match status" value="1"/>
</dbReference>
<proteinExistence type="inferred from homology"/>
<evidence type="ECO:0000256" key="7">
    <source>
        <dbReference type="ARBA" id="ARBA00023027"/>
    </source>
</evidence>
<keyword evidence="10" id="KW-0057">Aromatic amino acid biosynthesis</keyword>
<evidence type="ECO:0000256" key="5">
    <source>
        <dbReference type="ARBA" id="ARBA00022741"/>
    </source>
</evidence>
<evidence type="ECO:0000256" key="6">
    <source>
        <dbReference type="ARBA" id="ARBA00022833"/>
    </source>
</evidence>
<accession>A0A445MRG5</accession>
<dbReference type="PIRSF" id="PIRSF001455">
    <property type="entry name" value="DHQ_synth"/>
    <property type="match status" value="1"/>
</dbReference>
<comment type="function">
    <text evidence="3 10">Catalyzes the conversion of 3-deoxy-D-arabino-heptulosonate 7-phosphate (DAHP) to dehydroquinate (DHQ).</text>
</comment>
<dbReference type="UniPathway" id="UPA00053">
    <property type="reaction ID" value="UER00085"/>
</dbReference>
<comment type="cofactor">
    <cofactor evidence="10">
        <name>Co(2+)</name>
        <dbReference type="ChEBI" id="CHEBI:48828"/>
    </cofactor>
    <cofactor evidence="10">
        <name>Zn(2+)</name>
        <dbReference type="ChEBI" id="CHEBI:29105"/>
    </cofactor>
    <text evidence="10">Binds 1 divalent metal cation per subunit. Can use either Co(2+) or Zn(2+).</text>
</comment>
<evidence type="ECO:0000256" key="3">
    <source>
        <dbReference type="ARBA" id="ARBA00003485"/>
    </source>
</evidence>
<keyword evidence="6 10" id="KW-0862">Zinc</keyword>
<evidence type="ECO:0000259" key="13">
    <source>
        <dbReference type="Pfam" id="PF24621"/>
    </source>
</evidence>
<dbReference type="InterPro" id="IPR056179">
    <property type="entry name" value="DHQS_C"/>
</dbReference>
<dbReference type="GO" id="GO:0009073">
    <property type="term" value="P:aromatic amino acid family biosynthetic process"/>
    <property type="evidence" value="ECO:0007669"/>
    <property type="project" value="UniProtKB-KW"/>
</dbReference>
<protein>
    <recommendedName>
        <fullName evidence="10 11">3-dehydroquinate synthase</fullName>
        <shortName evidence="10">DHQS</shortName>
        <ecNumber evidence="10 11">4.2.3.4</ecNumber>
    </recommendedName>
</protein>
<feature type="binding site" evidence="10">
    <location>
        <position position="130"/>
    </location>
    <ligand>
        <name>NAD(+)</name>
        <dbReference type="ChEBI" id="CHEBI:57540"/>
    </ligand>
</feature>
<dbReference type="GO" id="GO:0000166">
    <property type="term" value="F:nucleotide binding"/>
    <property type="evidence" value="ECO:0007669"/>
    <property type="project" value="UniProtKB-KW"/>
</dbReference>
<dbReference type="FunFam" id="3.40.50.1970:FF:000007">
    <property type="entry name" value="Pentafunctional AROM polypeptide"/>
    <property type="match status" value="1"/>
</dbReference>
<dbReference type="InterPro" id="IPR030960">
    <property type="entry name" value="DHQS/DOIS_N"/>
</dbReference>
<dbReference type="SUPFAM" id="SSF56796">
    <property type="entry name" value="Dehydroquinate synthase-like"/>
    <property type="match status" value="1"/>
</dbReference>
<dbReference type="InterPro" id="IPR030963">
    <property type="entry name" value="DHQ_synth_fam"/>
</dbReference>
<comment type="similarity">
    <text evidence="10">Belongs to the sugar phosphate cyclases superfamily. Dehydroquinate synthase family.</text>
</comment>
<dbReference type="InterPro" id="IPR050071">
    <property type="entry name" value="Dehydroquinate_synthase"/>
</dbReference>
<keyword evidence="5 10" id="KW-0547">Nucleotide-binding</keyword>
<dbReference type="Pfam" id="PF24621">
    <property type="entry name" value="DHQS_C"/>
    <property type="match status" value="1"/>
</dbReference>
<comment type="pathway">
    <text evidence="10">Metabolic intermediate biosynthesis; chorismate biosynthesis; chorismate from D-erythrose 4-phosphate and phosphoenolpyruvate: step 2/7.</text>
</comment>
<dbReference type="Pfam" id="PF01761">
    <property type="entry name" value="DHQ_synthase"/>
    <property type="match status" value="1"/>
</dbReference>